<dbReference type="InterPro" id="IPR013856">
    <property type="entry name" value="Peptidase_M4_domain"/>
</dbReference>
<evidence type="ECO:0000256" key="8">
    <source>
        <dbReference type="ARBA" id="ARBA00023145"/>
    </source>
</evidence>
<dbReference type="Pfam" id="PF00112">
    <property type="entry name" value="Peptidase_C1"/>
    <property type="match status" value="1"/>
</dbReference>
<dbReference type="PROSITE" id="PS00639">
    <property type="entry name" value="THIOL_PROTEASE_HIS"/>
    <property type="match status" value="1"/>
</dbReference>
<dbReference type="InterPro" id="IPR025661">
    <property type="entry name" value="Pept_asp_AS"/>
</dbReference>
<dbReference type="PANTHER" id="PTHR12411">
    <property type="entry name" value="CYSTEINE PROTEASE FAMILY C1-RELATED"/>
    <property type="match status" value="1"/>
</dbReference>
<dbReference type="GO" id="GO:0004222">
    <property type="term" value="F:metalloendopeptidase activity"/>
    <property type="evidence" value="ECO:0007669"/>
    <property type="project" value="InterPro"/>
</dbReference>
<sequence>MERIYMFSFMYLLLVFSDNGCSVQWVDVSQRISQRLSVSLNPRDRRSLHRLSPRDLIGMKQSEELEQVDKELTSEGTIIVKYREKFNGIPVYDAYASIETDKTTNEYTGQADGKLLHEIPDNITNNKIISKIRALEIAVENAILFDKEAVIDSERIRIYIYTLNNRALLVYDVSFRLKINNQVSIPGFFISAETGQIIKQIPKLKSYNLKSIGGNIKTGKHKYGEDMPYLQVQKNGSQCSLQNEDVRVFHLQNKFKQPESPFTFKCSDGFKDEVNDAYSPLSDVYYYSSRIFQMFRDWIHLPPVTKTPVSFFVHYGKNETAHFDPNIVAVEIGDGIPFLLYPYAVLDVIGHEIGHAFTDEHTNLEYTGQSGALCESISDIIGEAAEWYITKTTDYMAGDGTVVHDEKWDARDLCDQDKDGRSIVHVKDYTPDLNVHYSSGIFNRVACVLKDNLEWKDIFILFTYASRFYWHETSDFIDAGCGLLKAAYDLSYQLINIVHALSDVGIEICSVEEHIRMISEYMQIKDLKLNSANNVLLFRLDFRKLHKLSGSDVNKIQVMTSGGVGDVDLYVSFYQTLQKDYVYRSVRNGNTELLYIDRKSMKYAYLHLVPKHSSFSGIGKMMKLLLVAVLVVVTTARLTQPELDQEWEAYKQQHKKTYEGEEEARRRVTWEQHLNFIEKHNLEADRGQHTFWVGMNEYGDMTNAEFNRVMNGYKMDEKRKSGSTYLPPSNVGDPPASVDWRTKGYVTGIKNQGQCGSCWSFSATGSLEGQWFKKTGTLTSLSEQNLVDCSTKQGNHGCEGGLMDLAFTYIKTNNGIDTEASYPYTAKNGKCNFNAANVGANDTGFVDIKSKSEDDLMSAVATQGPIAVAIDASHTSFQLYKTGVYHEWFCSQTRLDHGVLAVGYGTDNGKDYWIVKNSWGESWGQKGYIQMSRNRHNNCGISTSASYPTV</sequence>
<dbReference type="Gene3D" id="3.10.450.40">
    <property type="match status" value="1"/>
</dbReference>
<evidence type="ECO:0000313" key="13">
    <source>
        <dbReference type="EMBL" id="CAC5380081.1"/>
    </source>
</evidence>
<evidence type="ECO:0000256" key="4">
    <source>
        <dbReference type="ARBA" id="ARBA00022801"/>
    </source>
</evidence>
<dbReference type="SMART" id="SM00645">
    <property type="entry name" value="Pept_C1"/>
    <property type="match status" value="1"/>
</dbReference>
<keyword evidence="6" id="KW-0862">Zinc</keyword>
<proteinExistence type="inferred from homology"/>
<dbReference type="CDD" id="cd02248">
    <property type="entry name" value="Peptidase_C1A"/>
    <property type="match status" value="1"/>
</dbReference>
<keyword evidence="8" id="KW-0865">Zymogen</keyword>
<dbReference type="GO" id="GO:0046872">
    <property type="term" value="F:metal ion binding"/>
    <property type="evidence" value="ECO:0007669"/>
    <property type="project" value="UniProtKB-KW"/>
</dbReference>
<dbReference type="EMBL" id="CACVKT020002839">
    <property type="protein sequence ID" value="CAC5380081.1"/>
    <property type="molecule type" value="Genomic_DNA"/>
</dbReference>
<feature type="domain" description="Peptidase C1A papain C-terminal" evidence="11">
    <location>
        <begin position="734"/>
        <end position="949"/>
    </location>
</feature>
<evidence type="ECO:0000256" key="3">
    <source>
        <dbReference type="ARBA" id="ARBA00022723"/>
    </source>
</evidence>
<dbReference type="InterPro" id="IPR039417">
    <property type="entry name" value="Peptidase_C1A_papain-like"/>
</dbReference>
<name>A0A6J8B9A2_MYTCO</name>
<evidence type="ECO:0000259" key="12">
    <source>
        <dbReference type="SMART" id="SM00848"/>
    </source>
</evidence>
<dbReference type="InterPro" id="IPR027268">
    <property type="entry name" value="Peptidase_M4/M1_CTD_sf"/>
</dbReference>
<evidence type="ECO:0000259" key="11">
    <source>
        <dbReference type="SMART" id="SM00645"/>
    </source>
</evidence>
<dbReference type="Gene3D" id="2.60.120.380">
    <property type="match status" value="1"/>
</dbReference>
<dbReference type="InterPro" id="IPR013201">
    <property type="entry name" value="Prot_inhib_I29"/>
</dbReference>
<dbReference type="InterPro" id="IPR000668">
    <property type="entry name" value="Peptidase_C1A_C"/>
</dbReference>
<dbReference type="SUPFAM" id="SSF55486">
    <property type="entry name" value="Metalloproteases ('zincins'), catalytic domain"/>
    <property type="match status" value="1"/>
</dbReference>
<keyword evidence="9" id="KW-1015">Disulfide bond</keyword>
<feature type="domain" description="Cathepsin propeptide inhibitor" evidence="12">
    <location>
        <begin position="647"/>
        <end position="706"/>
    </location>
</feature>
<organism evidence="13 14">
    <name type="scientific">Mytilus coruscus</name>
    <name type="common">Sea mussel</name>
    <dbReference type="NCBI Taxonomy" id="42192"/>
    <lineage>
        <taxon>Eukaryota</taxon>
        <taxon>Metazoa</taxon>
        <taxon>Spiralia</taxon>
        <taxon>Lophotrochozoa</taxon>
        <taxon>Mollusca</taxon>
        <taxon>Bivalvia</taxon>
        <taxon>Autobranchia</taxon>
        <taxon>Pteriomorphia</taxon>
        <taxon>Mytilida</taxon>
        <taxon>Mytiloidea</taxon>
        <taxon>Mytilidae</taxon>
        <taxon>Mytilinae</taxon>
        <taxon>Mytilus</taxon>
    </lineage>
</organism>
<keyword evidence="3" id="KW-0479">Metal-binding</keyword>
<dbReference type="SMART" id="SM00848">
    <property type="entry name" value="Inhibitor_I29"/>
    <property type="match status" value="1"/>
</dbReference>
<dbReference type="Gene3D" id="1.10.390.10">
    <property type="entry name" value="Neutral Protease Domain 2"/>
    <property type="match status" value="1"/>
</dbReference>
<feature type="chain" id="PRO_5026965337" evidence="10">
    <location>
        <begin position="23"/>
        <end position="950"/>
    </location>
</feature>
<dbReference type="GO" id="GO:0004197">
    <property type="term" value="F:cysteine-type endopeptidase activity"/>
    <property type="evidence" value="ECO:0007669"/>
    <property type="project" value="UniProtKB-EC"/>
</dbReference>
<evidence type="ECO:0000256" key="1">
    <source>
        <dbReference type="ARBA" id="ARBA00008455"/>
    </source>
</evidence>
<dbReference type="InterPro" id="IPR013128">
    <property type="entry name" value="Peptidase_C1A"/>
</dbReference>
<dbReference type="InterPro" id="IPR025660">
    <property type="entry name" value="Pept_his_AS"/>
</dbReference>
<dbReference type="GO" id="GO:0006508">
    <property type="term" value="P:proteolysis"/>
    <property type="evidence" value="ECO:0007669"/>
    <property type="project" value="UniProtKB-KW"/>
</dbReference>
<keyword evidence="7" id="KW-0482">Metalloprotease</keyword>
<dbReference type="Pfam" id="PF08246">
    <property type="entry name" value="Inhibitor_I29"/>
    <property type="match status" value="1"/>
</dbReference>
<protein>
    <submittedName>
        <fullName evidence="13">CTSL</fullName>
        <ecNumber evidence="13">3.4.22.15</ecNumber>
    </submittedName>
</protein>
<evidence type="ECO:0000256" key="10">
    <source>
        <dbReference type="SAM" id="SignalP"/>
    </source>
</evidence>
<feature type="signal peptide" evidence="10">
    <location>
        <begin position="1"/>
        <end position="22"/>
    </location>
</feature>
<keyword evidence="10" id="KW-0732">Signal</keyword>
<dbReference type="SUPFAM" id="SSF54001">
    <property type="entry name" value="Cysteine proteinases"/>
    <property type="match status" value="1"/>
</dbReference>
<dbReference type="PROSITE" id="PS00139">
    <property type="entry name" value="THIOL_PROTEASE_CYS"/>
    <property type="match status" value="1"/>
</dbReference>
<dbReference type="Gene3D" id="3.10.170.10">
    <property type="match status" value="1"/>
</dbReference>
<dbReference type="InterPro" id="IPR000169">
    <property type="entry name" value="Pept_cys_AS"/>
</dbReference>
<accession>A0A6J8B9A2</accession>
<dbReference type="EC" id="3.4.22.15" evidence="13"/>
<keyword evidence="2" id="KW-0645">Protease</keyword>
<dbReference type="InterPro" id="IPR001570">
    <property type="entry name" value="Peptidase_M4_C_domain"/>
</dbReference>
<keyword evidence="14" id="KW-1185">Reference proteome</keyword>
<dbReference type="Pfam" id="PF01447">
    <property type="entry name" value="Peptidase_M4"/>
    <property type="match status" value="1"/>
</dbReference>
<dbReference type="Proteomes" id="UP000507470">
    <property type="component" value="Unassembled WGS sequence"/>
</dbReference>
<dbReference type="OrthoDB" id="5332336at2759"/>
<dbReference type="AlphaFoldDB" id="A0A6J8B9A2"/>
<gene>
    <name evidence="13" type="ORF">MCOR_16074</name>
</gene>
<dbReference type="Pfam" id="PF02868">
    <property type="entry name" value="Peptidase_M4_C"/>
    <property type="match status" value="1"/>
</dbReference>
<evidence type="ECO:0000256" key="6">
    <source>
        <dbReference type="ARBA" id="ARBA00022833"/>
    </source>
</evidence>
<dbReference type="InterPro" id="IPR038765">
    <property type="entry name" value="Papain-like_cys_pep_sf"/>
</dbReference>
<dbReference type="PRINTS" id="PR00705">
    <property type="entry name" value="PAPAIN"/>
</dbReference>
<evidence type="ECO:0000256" key="5">
    <source>
        <dbReference type="ARBA" id="ARBA00022807"/>
    </source>
</evidence>
<keyword evidence="4 13" id="KW-0378">Hydrolase</keyword>
<evidence type="ECO:0000256" key="2">
    <source>
        <dbReference type="ARBA" id="ARBA00022670"/>
    </source>
</evidence>
<evidence type="ECO:0000256" key="7">
    <source>
        <dbReference type="ARBA" id="ARBA00023049"/>
    </source>
</evidence>
<evidence type="ECO:0000256" key="9">
    <source>
        <dbReference type="ARBA" id="ARBA00023157"/>
    </source>
</evidence>
<evidence type="ECO:0000313" key="14">
    <source>
        <dbReference type="Proteomes" id="UP000507470"/>
    </source>
</evidence>
<dbReference type="Gene3D" id="3.10.450.490">
    <property type="match status" value="1"/>
</dbReference>
<keyword evidence="5" id="KW-0788">Thiol protease</keyword>
<reference evidence="13 14" key="1">
    <citation type="submission" date="2020-06" db="EMBL/GenBank/DDBJ databases">
        <authorList>
            <person name="Li R."/>
            <person name="Bekaert M."/>
        </authorList>
    </citation>
    <scope>NUCLEOTIDE SEQUENCE [LARGE SCALE GENOMIC DNA]</scope>
    <source>
        <strain evidence="14">wild</strain>
    </source>
</reference>
<dbReference type="PROSITE" id="PS00640">
    <property type="entry name" value="THIOL_PROTEASE_ASN"/>
    <property type="match status" value="1"/>
</dbReference>
<comment type="similarity">
    <text evidence="1">Belongs to the peptidase C1 family.</text>
</comment>
<dbReference type="FunFam" id="3.90.70.10:FF:000006">
    <property type="entry name" value="Cathepsin S"/>
    <property type="match status" value="1"/>
</dbReference>
<dbReference type="Gene3D" id="3.90.70.10">
    <property type="entry name" value="Cysteine proteinases"/>
    <property type="match status" value="1"/>
</dbReference>